<sequence>MVGALSSSSAHVDLTVPVELYAPVPPAATTQVQNVGSPLFNCLSLWKGASCSSTHRLAWGPHSLPLQRSPKEVSPSAQKSIKLSTHGAPQAFVASSHIHSPVVGHKPSVFARLQSADGSLWTMVRRRYWWRQKPIRPMPLAQQPKDLRSLRHQNFLHAMSGKCFNCLSRDHKVAVC</sequence>
<reference evidence="1" key="2">
    <citation type="submission" date="2021-02" db="EMBL/GenBank/DDBJ databases">
        <authorList>
            <person name="Kimball J.A."/>
            <person name="Haas M.W."/>
            <person name="Macchietto M."/>
            <person name="Kono T."/>
            <person name="Duquette J."/>
            <person name="Shao M."/>
        </authorList>
    </citation>
    <scope>NUCLEOTIDE SEQUENCE</scope>
    <source>
        <tissue evidence="1">Fresh leaf tissue</tissue>
    </source>
</reference>
<dbReference type="EMBL" id="JAAALK010000080">
    <property type="protein sequence ID" value="KAG8091535.1"/>
    <property type="molecule type" value="Genomic_DNA"/>
</dbReference>
<evidence type="ECO:0000313" key="1">
    <source>
        <dbReference type="EMBL" id="KAG8091535.1"/>
    </source>
</evidence>
<dbReference type="AlphaFoldDB" id="A0A8J5WJF6"/>
<keyword evidence="2" id="KW-1185">Reference proteome</keyword>
<name>A0A8J5WJF6_ZIZPA</name>
<evidence type="ECO:0000313" key="2">
    <source>
        <dbReference type="Proteomes" id="UP000729402"/>
    </source>
</evidence>
<gene>
    <name evidence="1" type="ORF">GUJ93_ZPchr0012g19241</name>
</gene>
<protein>
    <submittedName>
        <fullName evidence="1">Uncharacterized protein</fullName>
    </submittedName>
</protein>
<organism evidence="1 2">
    <name type="scientific">Zizania palustris</name>
    <name type="common">Northern wild rice</name>
    <dbReference type="NCBI Taxonomy" id="103762"/>
    <lineage>
        <taxon>Eukaryota</taxon>
        <taxon>Viridiplantae</taxon>
        <taxon>Streptophyta</taxon>
        <taxon>Embryophyta</taxon>
        <taxon>Tracheophyta</taxon>
        <taxon>Spermatophyta</taxon>
        <taxon>Magnoliopsida</taxon>
        <taxon>Liliopsida</taxon>
        <taxon>Poales</taxon>
        <taxon>Poaceae</taxon>
        <taxon>BOP clade</taxon>
        <taxon>Oryzoideae</taxon>
        <taxon>Oryzeae</taxon>
        <taxon>Zizaniinae</taxon>
        <taxon>Zizania</taxon>
    </lineage>
</organism>
<accession>A0A8J5WJF6</accession>
<reference evidence="1" key="1">
    <citation type="journal article" date="2021" name="bioRxiv">
        <title>Whole Genome Assembly and Annotation of Northern Wild Rice, Zizania palustris L., Supports a Whole Genome Duplication in the Zizania Genus.</title>
        <authorList>
            <person name="Haas M."/>
            <person name="Kono T."/>
            <person name="Macchietto M."/>
            <person name="Millas R."/>
            <person name="McGilp L."/>
            <person name="Shao M."/>
            <person name="Duquette J."/>
            <person name="Hirsch C.N."/>
            <person name="Kimball J."/>
        </authorList>
    </citation>
    <scope>NUCLEOTIDE SEQUENCE</scope>
    <source>
        <tissue evidence="1">Fresh leaf tissue</tissue>
    </source>
</reference>
<dbReference type="Proteomes" id="UP000729402">
    <property type="component" value="Unassembled WGS sequence"/>
</dbReference>
<proteinExistence type="predicted"/>
<comment type="caution">
    <text evidence="1">The sequence shown here is derived from an EMBL/GenBank/DDBJ whole genome shotgun (WGS) entry which is preliminary data.</text>
</comment>